<protein>
    <recommendedName>
        <fullName evidence="4">DUF2628 domain-containing protein</fullName>
    </recommendedName>
</protein>
<organism evidence="2 3">
    <name type="scientific">Thiohalorhabdus denitrificans</name>
    <dbReference type="NCBI Taxonomy" id="381306"/>
    <lineage>
        <taxon>Bacteria</taxon>
        <taxon>Pseudomonadati</taxon>
        <taxon>Pseudomonadota</taxon>
        <taxon>Gammaproteobacteria</taxon>
        <taxon>Thiohalorhabdales</taxon>
        <taxon>Thiohalorhabdaceae</taxon>
        <taxon>Thiohalorhabdus</taxon>
    </lineage>
</organism>
<keyword evidence="1" id="KW-0472">Membrane</keyword>
<evidence type="ECO:0000313" key="3">
    <source>
        <dbReference type="Proteomes" id="UP000183104"/>
    </source>
</evidence>
<evidence type="ECO:0000256" key="1">
    <source>
        <dbReference type="SAM" id="Phobius"/>
    </source>
</evidence>
<gene>
    <name evidence="2" type="ORF">SAMN05661077_2005</name>
</gene>
<evidence type="ECO:0008006" key="4">
    <source>
        <dbReference type="Google" id="ProtNLM"/>
    </source>
</evidence>
<proteinExistence type="predicted"/>
<feature type="transmembrane region" description="Helical" evidence="1">
    <location>
        <begin position="41"/>
        <end position="60"/>
    </location>
</feature>
<dbReference type="AlphaFoldDB" id="A0A1G5FMJ8"/>
<accession>A0A1G5FMJ8</accession>
<dbReference type="OrthoDB" id="7597043at2"/>
<keyword evidence="1" id="KW-1133">Transmembrane helix</keyword>
<dbReference type="Proteomes" id="UP000183104">
    <property type="component" value="Unassembled WGS sequence"/>
</dbReference>
<sequence>MKIYDIYRHPAHGIRAVKQGFSWPAFLGGGLWALSKGMGRLGLALLGIALALSGLAGTAVLRDAPVLALAVGLTAAAIALVPGRRGNLWWRMALREQGYYRVCTVDGRSPGEALRAGPPMARAPAHP</sequence>
<name>A0A1G5FMJ8_9GAMM</name>
<keyword evidence="3" id="KW-1185">Reference proteome</keyword>
<keyword evidence="1" id="KW-0812">Transmembrane</keyword>
<dbReference type="EMBL" id="FMUN01000005">
    <property type="protein sequence ID" value="SCY39798.1"/>
    <property type="molecule type" value="Genomic_DNA"/>
</dbReference>
<feature type="transmembrane region" description="Helical" evidence="1">
    <location>
        <begin position="66"/>
        <end position="83"/>
    </location>
</feature>
<dbReference type="RefSeq" id="WP_054965312.1">
    <property type="nucleotide sequence ID" value="NZ_FMUN01000005.1"/>
</dbReference>
<reference evidence="3" key="1">
    <citation type="submission" date="2016-10" db="EMBL/GenBank/DDBJ databases">
        <authorList>
            <person name="Varghese N."/>
        </authorList>
    </citation>
    <scope>NUCLEOTIDE SEQUENCE [LARGE SCALE GENOMIC DNA]</scope>
    <source>
        <strain evidence="3">HL 19</strain>
    </source>
</reference>
<evidence type="ECO:0000313" key="2">
    <source>
        <dbReference type="EMBL" id="SCY39798.1"/>
    </source>
</evidence>